<dbReference type="AlphaFoldDB" id="A0A939MQR2"/>
<evidence type="ECO:0000313" key="3">
    <source>
        <dbReference type="Proteomes" id="UP000664382"/>
    </source>
</evidence>
<keyword evidence="3" id="KW-1185">Reference proteome</keyword>
<comment type="caution">
    <text evidence="2">The sequence shown here is derived from an EMBL/GenBank/DDBJ whole genome shotgun (WGS) entry which is preliminary data.</text>
</comment>
<name>A0A939MQR2_9MICO</name>
<gene>
    <name evidence="2" type="ORF">J4H92_14805</name>
</gene>
<proteinExistence type="predicted"/>
<accession>A0A939MQR2</accession>
<evidence type="ECO:0000256" key="1">
    <source>
        <dbReference type="SAM" id="Phobius"/>
    </source>
</evidence>
<feature type="transmembrane region" description="Helical" evidence="1">
    <location>
        <begin position="164"/>
        <end position="194"/>
    </location>
</feature>
<feature type="transmembrane region" description="Helical" evidence="1">
    <location>
        <begin position="77"/>
        <end position="96"/>
    </location>
</feature>
<feature type="transmembrane region" description="Helical" evidence="1">
    <location>
        <begin position="206"/>
        <end position="227"/>
    </location>
</feature>
<feature type="transmembrane region" description="Helical" evidence="1">
    <location>
        <begin position="36"/>
        <end position="65"/>
    </location>
</feature>
<dbReference type="RefSeq" id="WP_106486741.1">
    <property type="nucleotide sequence ID" value="NZ_JAGDYM010000019.1"/>
</dbReference>
<keyword evidence="1" id="KW-0472">Membrane</keyword>
<keyword evidence="1" id="KW-1133">Transmembrane helix</keyword>
<organism evidence="2 3">
    <name type="scientific">Leucobacter weissii</name>
    <dbReference type="NCBI Taxonomy" id="1983706"/>
    <lineage>
        <taxon>Bacteria</taxon>
        <taxon>Bacillati</taxon>
        <taxon>Actinomycetota</taxon>
        <taxon>Actinomycetes</taxon>
        <taxon>Micrococcales</taxon>
        <taxon>Microbacteriaceae</taxon>
        <taxon>Leucobacter</taxon>
    </lineage>
</organism>
<dbReference type="Proteomes" id="UP000664382">
    <property type="component" value="Unassembled WGS sequence"/>
</dbReference>
<dbReference type="InterPro" id="IPR045798">
    <property type="entry name" value="TrbL_Firmicutes"/>
</dbReference>
<reference evidence="2" key="1">
    <citation type="submission" date="2021-03" db="EMBL/GenBank/DDBJ databases">
        <title>Leucobacter chromiisoli sp. nov., isolated from chromium-containing soil of chemical plant.</title>
        <authorList>
            <person name="Xu Z."/>
        </authorList>
    </citation>
    <scope>NUCLEOTIDE SEQUENCE</scope>
    <source>
        <strain evidence="2">S27</strain>
    </source>
</reference>
<dbReference type="Pfam" id="PF19478">
    <property type="entry name" value="TrbL_2"/>
    <property type="match status" value="1"/>
</dbReference>
<protein>
    <submittedName>
        <fullName evidence="2">Type IV secretion system protein</fullName>
    </submittedName>
</protein>
<evidence type="ECO:0000313" key="2">
    <source>
        <dbReference type="EMBL" id="MBO1903212.1"/>
    </source>
</evidence>
<dbReference type="GO" id="GO:0030255">
    <property type="term" value="P:protein secretion by the type IV secretion system"/>
    <property type="evidence" value="ECO:0007669"/>
    <property type="project" value="InterPro"/>
</dbReference>
<sequence>MDITDWLVAMLNHLSQGAGMATDDLLLSPEAYNADLYAAALTIHSTAVKPVTSIVLSIMFVLMLATTSTRAEGDRELGVRIIAATMFKIALVFVVAQNAVLLLEAISSIATSIMGTANNVDVGTGGGDAPLMGDAMRDDLDEMGDMEKFGMIVILFLPWVVQKLAAVIAIVLVFIRFLQMYLLTAFASLPLAFLGHDDTKGIGIGYLKGFAGVAFTGVIIVVAVKMYQALLGGWLGNIGDYDGDMVGFIFGNFGQFFVAPIVLIFLMFGANGLAKKVIGEG</sequence>
<keyword evidence="1" id="KW-0812">Transmembrane</keyword>
<dbReference type="EMBL" id="JAGDYM010000019">
    <property type="protein sequence ID" value="MBO1903212.1"/>
    <property type="molecule type" value="Genomic_DNA"/>
</dbReference>
<feature type="transmembrane region" description="Helical" evidence="1">
    <location>
        <begin position="247"/>
        <end position="268"/>
    </location>
</feature>